<accession>A0ABX6IED0</accession>
<evidence type="ECO:0000313" key="5">
    <source>
        <dbReference type="EMBL" id="QHN34148.1"/>
    </source>
</evidence>
<feature type="domain" description="HTH araC/xylS-type" evidence="4">
    <location>
        <begin position="158"/>
        <end position="260"/>
    </location>
</feature>
<keyword evidence="2" id="KW-0238">DNA-binding</keyword>
<dbReference type="InterPro" id="IPR009057">
    <property type="entry name" value="Homeodomain-like_sf"/>
</dbReference>
<dbReference type="Pfam" id="PF12833">
    <property type="entry name" value="HTH_18"/>
    <property type="match status" value="1"/>
</dbReference>
<dbReference type="Proteomes" id="UP001059836">
    <property type="component" value="Chromosome"/>
</dbReference>
<evidence type="ECO:0000256" key="3">
    <source>
        <dbReference type="ARBA" id="ARBA00023163"/>
    </source>
</evidence>
<dbReference type="InterPro" id="IPR020449">
    <property type="entry name" value="Tscrpt_reg_AraC-type_HTH"/>
</dbReference>
<dbReference type="SUPFAM" id="SSF46689">
    <property type="entry name" value="Homeodomain-like"/>
    <property type="match status" value="1"/>
</dbReference>
<reference evidence="5" key="1">
    <citation type="journal article" date="2021" name="Nat. Microbiol.">
        <title>Cocultivation of an ultrasmall environmental parasitic bacterium with lytic ability against bacteria associated with wastewater foams.</title>
        <authorList>
            <person name="Batinovic S."/>
            <person name="Rose J.J.A."/>
            <person name="Ratcliffe J."/>
            <person name="Seviour R.J."/>
            <person name="Petrovski S."/>
        </authorList>
    </citation>
    <scope>NUCLEOTIDE SEQUENCE</scope>
    <source>
        <strain evidence="5">CON9</strain>
    </source>
</reference>
<dbReference type="InterPro" id="IPR018060">
    <property type="entry name" value="HTH_AraC"/>
</dbReference>
<dbReference type="EMBL" id="CP045809">
    <property type="protein sequence ID" value="QHN34148.1"/>
    <property type="molecule type" value="Genomic_DNA"/>
</dbReference>
<name>A0ABX6IED0_9ACTN</name>
<dbReference type="PROSITE" id="PS01124">
    <property type="entry name" value="HTH_ARAC_FAMILY_2"/>
    <property type="match status" value="1"/>
</dbReference>
<dbReference type="InterPro" id="IPR018062">
    <property type="entry name" value="HTH_AraC-typ_CS"/>
</dbReference>
<dbReference type="InterPro" id="IPR050204">
    <property type="entry name" value="AraC_XylS_family_regulators"/>
</dbReference>
<proteinExistence type="predicted"/>
<evidence type="ECO:0000313" key="6">
    <source>
        <dbReference type="Proteomes" id="UP001059836"/>
    </source>
</evidence>
<keyword evidence="3" id="KW-0804">Transcription</keyword>
<sequence length="263" mass="28718">MIDADDPRGILYPARLPTFRRVPAPANLAACVRWFWIPVWRLAPGRTSRQNLLPFPASNLVVQHDGITLSGPSTSASYRDLSGYGWAVGALLRPAGIAGIHQAPKQIRDAESTYEAPGLFADVTAAMAAPHSITGQDLAVEHCCHWLRETLPEPGESALLANAMEDIVAADRSVVRVGDLAERLSVSVRTLQRLSDRYVGLPPLAIIRRYRLQEAAARLRAEPDTTVVEVAADLGYADQAHFASDFTRTLGMSPTAYRRDQRA</sequence>
<gene>
    <name evidence="5" type="ORF">GII31_03770</name>
</gene>
<evidence type="ECO:0000256" key="1">
    <source>
        <dbReference type="ARBA" id="ARBA00023015"/>
    </source>
</evidence>
<dbReference type="PRINTS" id="PR00032">
    <property type="entry name" value="HTHARAC"/>
</dbReference>
<organism evidence="5 6">
    <name type="scientific">Gordonia pseudamarae</name>
    <dbReference type="NCBI Taxonomy" id="2831662"/>
    <lineage>
        <taxon>Bacteria</taxon>
        <taxon>Bacillati</taxon>
        <taxon>Actinomycetota</taxon>
        <taxon>Actinomycetes</taxon>
        <taxon>Mycobacteriales</taxon>
        <taxon>Gordoniaceae</taxon>
        <taxon>Gordonia</taxon>
    </lineage>
</organism>
<evidence type="ECO:0000259" key="4">
    <source>
        <dbReference type="PROSITE" id="PS01124"/>
    </source>
</evidence>
<protein>
    <submittedName>
        <fullName evidence="5">Helix-turn-helix domain-containing protein</fullName>
    </submittedName>
</protein>
<keyword evidence="1" id="KW-0805">Transcription regulation</keyword>
<dbReference type="PROSITE" id="PS00041">
    <property type="entry name" value="HTH_ARAC_FAMILY_1"/>
    <property type="match status" value="1"/>
</dbReference>
<dbReference type="Gene3D" id="1.10.10.60">
    <property type="entry name" value="Homeodomain-like"/>
    <property type="match status" value="1"/>
</dbReference>
<dbReference type="InterPro" id="IPR046532">
    <property type="entry name" value="DUF6597"/>
</dbReference>
<evidence type="ECO:0000256" key="2">
    <source>
        <dbReference type="ARBA" id="ARBA00023125"/>
    </source>
</evidence>
<dbReference type="PANTHER" id="PTHR46796">
    <property type="entry name" value="HTH-TYPE TRANSCRIPTIONAL ACTIVATOR RHAS-RELATED"/>
    <property type="match status" value="1"/>
</dbReference>
<dbReference type="SMART" id="SM00342">
    <property type="entry name" value="HTH_ARAC"/>
    <property type="match status" value="1"/>
</dbReference>
<dbReference type="RefSeq" id="WP_213246942.1">
    <property type="nucleotide sequence ID" value="NZ_CP045806.1"/>
</dbReference>
<keyword evidence="6" id="KW-1185">Reference proteome</keyword>
<dbReference type="Pfam" id="PF20240">
    <property type="entry name" value="DUF6597"/>
    <property type="match status" value="1"/>
</dbReference>